<gene>
    <name evidence="1" type="ORF">IAB77_03330</name>
</gene>
<dbReference type="AlphaFoldDB" id="A0A9D1CSR0"/>
<dbReference type="EMBL" id="DVGA01000035">
    <property type="protein sequence ID" value="HIQ78274.1"/>
    <property type="molecule type" value="Genomic_DNA"/>
</dbReference>
<name>A0A9D1CSR0_9FIRM</name>
<organism evidence="1 2">
    <name type="scientific">Candidatus Scatomorpha intestinavium</name>
    <dbReference type="NCBI Taxonomy" id="2840922"/>
    <lineage>
        <taxon>Bacteria</taxon>
        <taxon>Bacillati</taxon>
        <taxon>Bacillota</taxon>
        <taxon>Clostridia</taxon>
        <taxon>Eubacteriales</taxon>
        <taxon>Candidatus Scatomorpha</taxon>
    </lineage>
</organism>
<feature type="non-terminal residue" evidence="1">
    <location>
        <position position="44"/>
    </location>
</feature>
<proteinExistence type="predicted"/>
<protein>
    <submittedName>
        <fullName evidence="1">(4Fe-4S)-binding protein</fullName>
    </submittedName>
</protein>
<comment type="caution">
    <text evidence="1">The sequence shown here is derived from an EMBL/GenBank/DDBJ whole genome shotgun (WGS) entry which is preliminary data.</text>
</comment>
<reference evidence="1" key="2">
    <citation type="journal article" date="2021" name="PeerJ">
        <title>Extensive microbial diversity within the chicken gut microbiome revealed by metagenomics and culture.</title>
        <authorList>
            <person name="Gilroy R."/>
            <person name="Ravi A."/>
            <person name="Getino M."/>
            <person name="Pursley I."/>
            <person name="Horton D.L."/>
            <person name="Alikhan N.F."/>
            <person name="Baker D."/>
            <person name="Gharbi K."/>
            <person name="Hall N."/>
            <person name="Watson M."/>
            <person name="Adriaenssens E.M."/>
            <person name="Foster-Nyarko E."/>
            <person name="Jarju S."/>
            <person name="Secka A."/>
            <person name="Antonio M."/>
            <person name="Oren A."/>
            <person name="Chaudhuri R.R."/>
            <person name="La Ragione R."/>
            <person name="Hildebrand F."/>
            <person name="Pallen M.J."/>
        </authorList>
    </citation>
    <scope>NUCLEOTIDE SEQUENCE</scope>
    <source>
        <strain evidence="1">ChiBcolR7-354</strain>
    </source>
</reference>
<evidence type="ECO:0000313" key="2">
    <source>
        <dbReference type="Proteomes" id="UP000824262"/>
    </source>
</evidence>
<evidence type="ECO:0000313" key="1">
    <source>
        <dbReference type="EMBL" id="HIQ78274.1"/>
    </source>
</evidence>
<dbReference type="Proteomes" id="UP000824262">
    <property type="component" value="Unassembled WGS sequence"/>
</dbReference>
<accession>A0A9D1CSR0</accession>
<sequence>MLKISEEEKKALKGRGIIMTNDGEHFVARVVSSNGVFSNAQLRA</sequence>
<reference evidence="1" key="1">
    <citation type="submission" date="2020-10" db="EMBL/GenBank/DDBJ databases">
        <authorList>
            <person name="Gilroy R."/>
        </authorList>
    </citation>
    <scope>NUCLEOTIDE SEQUENCE</scope>
    <source>
        <strain evidence="1">ChiBcolR7-354</strain>
    </source>
</reference>